<dbReference type="AlphaFoldDB" id="A0AAN0RHH9"/>
<dbReference type="PANTHER" id="PTHR30151">
    <property type="entry name" value="ALKANE SULFONATE ABC TRANSPORTER-RELATED, MEMBRANE SUBUNIT"/>
    <property type="match status" value="1"/>
</dbReference>
<comment type="subcellular location">
    <subcellularLocation>
        <location evidence="1 7">Cell membrane</location>
        <topology evidence="1 7">Multi-pass membrane protein</topology>
    </subcellularLocation>
</comment>
<dbReference type="GO" id="GO:0055085">
    <property type="term" value="P:transmembrane transport"/>
    <property type="evidence" value="ECO:0007669"/>
    <property type="project" value="InterPro"/>
</dbReference>
<feature type="transmembrane region" description="Helical" evidence="7">
    <location>
        <begin position="76"/>
        <end position="95"/>
    </location>
</feature>
<evidence type="ECO:0000256" key="1">
    <source>
        <dbReference type="ARBA" id="ARBA00004651"/>
    </source>
</evidence>
<dbReference type="PROSITE" id="PS50928">
    <property type="entry name" value="ABC_TM1"/>
    <property type="match status" value="1"/>
</dbReference>
<evidence type="ECO:0000256" key="7">
    <source>
        <dbReference type="RuleBase" id="RU363032"/>
    </source>
</evidence>
<dbReference type="PANTHER" id="PTHR30151:SF16">
    <property type="entry name" value="ABC TRANSPORTER PERMEASE PROTEIN"/>
    <property type="match status" value="1"/>
</dbReference>
<evidence type="ECO:0000256" key="5">
    <source>
        <dbReference type="ARBA" id="ARBA00022989"/>
    </source>
</evidence>
<evidence type="ECO:0000256" key="2">
    <source>
        <dbReference type="ARBA" id="ARBA00022448"/>
    </source>
</evidence>
<feature type="transmembrane region" description="Helical" evidence="7">
    <location>
        <begin position="134"/>
        <end position="160"/>
    </location>
</feature>
<keyword evidence="10" id="KW-1185">Reference proteome</keyword>
<dbReference type="CDD" id="cd06261">
    <property type="entry name" value="TM_PBP2"/>
    <property type="match status" value="1"/>
</dbReference>
<dbReference type="KEGG" id="ptp:RCA23_c06480"/>
<dbReference type="InterPro" id="IPR035906">
    <property type="entry name" value="MetI-like_sf"/>
</dbReference>
<feature type="transmembrane region" description="Helical" evidence="7">
    <location>
        <begin position="197"/>
        <end position="217"/>
    </location>
</feature>
<dbReference type="InterPro" id="IPR000515">
    <property type="entry name" value="MetI-like"/>
</dbReference>
<keyword evidence="2 7" id="KW-0813">Transport</keyword>
<dbReference type="EMBL" id="CP003984">
    <property type="protein sequence ID" value="AII86206.1"/>
    <property type="molecule type" value="Genomic_DNA"/>
</dbReference>
<evidence type="ECO:0000256" key="3">
    <source>
        <dbReference type="ARBA" id="ARBA00022475"/>
    </source>
</evidence>
<feature type="transmembrane region" description="Helical" evidence="7">
    <location>
        <begin position="16"/>
        <end position="37"/>
    </location>
</feature>
<dbReference type="SUPFAM" id="SSF161098">
    <property type="entry name" value="MetI-like"/>
    <property type="match status" value="1"/>
</dbReference>
<dbReference type="RefSeq" id="WP_201770471.1">
    <property type="nucleotide sequence ID" value="NZ_CP003984.1"/>
</dbReference>
<keyword evidence="3" id="KW-1003">Cell membrane</keyword>
<accession>A0AAN0RHH9</accession>
<dbReference type="Pfam" id="PF00528">
    <property type="entry name" value="BPD_transp_1"/>
    <property type="match status" value="1"/>
</dbReference>
<feature type="transmembrane region" description="Helical" evidence="7">
    <location>
        <begin position="229"/>
        <end position="249"/>
    </location>
</feature>
<comment type="similarity">
    <text evidence="7">Belongs to the binding-protein-dependent transport system permease family.</text>
</comment>
<evidence type="ECO:0000256" key="4">
    <source>
        <dbReference type="ARBA" id="ARBA00022692"/>
    </source>
</evidence>
<feature type="transmembrane region" description="Helical" evidence="7">
    <location>
        <begin position="107"/>
        <end position="128"/>
    </location>
</feature>
<sequence length="264" mass="28525">MNNAIQMPPKPRINPALVTGLLPFIVVLAAWAMAPLISDIPAYKLPSPAKVWGTFQDMLLNGSLLSEVWASLQRLATGYILGNLIAIPVGLAIALNRAVAETLTPVLSFFQSIAGIAWVPLAIIWFGVGGGSVLFVIVNTIFFSSIYSTVIGVQSIPLVLYRAAQSHGASRWDVITTVVVPGALVQILVGLRTSMAYGWRALVAAEMIAGTNGIGYMTLEAVQWYQTEIVVLGMILIGVLWLTLDRLLFVPIERVTVRRWGLVS</sequence>
<feature type="transmembrane region" description="Helical" evidence="7">
    <location>
        <begin position="172"/>
        <end position="191"/>
    </location>
</feature>
<dbReference type="Gene3D" id="1.10.3720.10">
    <property type="entry name" value="MetI-like"/>
    <property type="match status" value="1"/>
</dbReference>
<evidence type="ECO:0000313" key="10">
    <source>
        <dbReference type="Proteomes" id="UP000028680"/>
    </source>
</evidence>
<dbReference type="GO" id="GO:0005886">
    <property type="term" value="C:plasma membrane"/>
    <property type="evidence" value="ECO:0007669"/>
    <property type="project" value="UniProtKB-SubCell"/>
</dbReference>
<evidence type="ECO:0000256" key="6">
    <source>
        <dbReference type="ARBA" id="ARBA00023136"/>
    </source>
</evidence>
<name>A0AAN0RHH9_9RHOB</name>
<keyword evidence="5 7" id="KW-1133">Transmembrane helix</keyword>
<keyword evidence="6 7" id="KW-0472">Membrane</keyword>
<keyword evidence="4 7" id="KW-0812">Transmembrane</keyword>
<proteinExistence type="inferred from homology"/>
<reference evidence="9 10" key="1">
    <citation type="journal article" date="2014" name="ISME J.">
        <title>Adaptation of an abundant Roseobacter RCA organism to pelagic systems revealed by genomic and transcriptomic analyses.</title>
        <authorList>
            <person name="Voget S."/>
            <person name="Wemheuer B."/>
            <person name="Brinkhoff T."/>
            <person name="Vollmers J."/>
            <person name="Dietrich S."/>
            <person name="Giebel H.A."/>
            <person name="Beardsley C."/>
            <person name="Sardemann C."/>
            <person name="Bakenhus I."/>
            <person name="Billerbeck S."/>
            <person name="Daniel R."/>
            <person name="Simon M."/>
        </authorList>
    </citation>
    <scope>NUCLEOTIDE SEQUENCE [LARGE SCALE GENOMIC DNA]</scope>
    <source>
        <strain evidence="9 10">RCA23</strain>
    </source>
</reference>
<evidence type="ECO:0000313" key="9">
    <source>
        <dbReference type="EMBL" id="AII86206.1"/>
    </source>
</evidence>
<feature type="domain" description="ABC transmembrane type-1" evidence="8">
    <location>
        <begin position="68"/>
        <end position="248"/>
    </location>
</feature>
<gene>
    <name evidence="9" type="ORF">RCA23_c06480</name>
</gene>
<organism evidence="9 10">
    <name type="scientific">Planktomarina temperata RCA23</name>
    <dbReference type="NCBI Taxonomy" id="666509"/>
    <lineage>
        <taxon>Bacteria</taxon>
        <taxon>Pseudomonadati</taxon>
        <taxon>Pseudomonadota</taxon>
        <taxon>Alphaproteobacteria</taxon>
        <taxon>Rhodobacterales</taxon>
        <taxon>Paracoccaceae</taxon>
        <taxon>Planktomarina</taxon>
    </lineage>
</organism>
<evidence type="ECO:0000259" key="8">
    <source>
        <dbReference type="PROSITE" id="PS50928"/>
    </source>
</evidence>
<protein>
    <submittedName>
        <fullName evidence="9">ABC transporter, permease protein</fullName>
    </submittedName>
</protein>
<dbReference type="Proteomes" id="UP000028680">
    <property type="component" value="Chromosome"/>
</dbReference>